<dbReference type="Gene3D" id="3.30.420.140">
    <property type="entry name" value="YqgF/RNase H-like domain"/>
    <property type="match status" value="1"/>
</dbReference>
<sequence length="199" mass="21561">MYGRTLPPRERHRAAWLTPVDNPVDHDALRAFAETVSAQAARGLPRLIGIDLGTKTIGLALSDVGRSIASPLETIRRVKFTPDAQRLKALCEQHGVGGLVMGLPLNMDGSEGPRAQSSRAFMRNLKGLLDLPSVFFDERLSTAVVTRALIEADASRARRGELVDKLAATYILQGCLDVMAELSGDAPDEVPKGDRFPFS</sequence>
<keyword evidence="1 5" id="KW-0963">Cytoplasm</keyword>
<keyword evidence="2 5" id="KW-0690">Ribosome biogenesis</keyword>
<evidence type="ECO:0000313" key="7">
    <source>
        <dbReference type="EMBL" id="GJE07761.1"/>
    </source>
</evidence>
<dbReference type="EMBL" id="BPQR01000053">
    <property type="protein sequence ID" value="GJE07761.1"/>
    <property type="molecule type" value="Genomic_DNA"/>
</dbReference>
<dbReference type="InterPro" id="IPR037027">
    <property type="entry name" value="YqgF/RNaseH-like_dom_sf"/>
</dbReference>
<keyword evidence="3 5" id="KW-0540">Nuclease</keyword>
<reference evidence="7" key="2">
    <citation type="submission" date="2021-08" db="EMBL/GenBank/DDBJ databases">
        <authorList>
            <person name="Tani A."/>
            <person name="Ola A."/>
            <person name="Ogura Y."/>
            <person name="Katsura K."/>
            <person name="Hayashi T."/>
        </authorList>
    </citation>
    <scope>NUCLEOTIDE SEQUENCE</scope>
    <source>
        <strain evidence="7">LMG 23639</strain>
    </source>
</reference>
<comment type="subcellular location">
    <subcellularLocation>
        <location evidence="5">Cytoplasm</location>
    </subcellularLocation>
</comment>
<dbReference type="Proteomes" id="UP001055102">
    <property type="component" value="Unassembled WGS sequence"/>
</dbReference>
<dbReference type="Pfam" id="PF03652">
    <property type="entry name" value="RuvX"/>
    <property type="match status" value="1"/>
</dbReference>
<comment type="similarity">
    <text evidence="5">Belongs to the YqgF HJR family.</text>
</comment>
<dbReference type="SMART" id="SM00732">
    <property type="entry name" value="YqgFc"/>
    <property type="match status" value="1"/>
</dbReference>
<comment type="function">
    <text evidence="5">Could be a nuclease involved in processing of the 5'-end of pre-16S rRNA.</text>
</comment>
<dbReference type="EC" id="3.1.-.-" evidence="5"/>
<dbReference type="PANTHER" id="PTHR33317">
    <property type="entry name" value="POLYNUCLEOTIDYL TRANSFERASE, RIBONUCLEASE H-LIKE SUPERFAMILY PROTEIN"/>
    <property type="match status" value="1"/>
</dbReference>
<evidence type="ECO:0000256" key="2">
    <source>
        <dbReference type="ARBA" id="ARBA00022517"/>
    </source>
</evidence>
<name>A0ABQ4T1L3_9HYPH</name>
<dbReference type="InterPro" id="IPR012337">
    <property type="entry name" value="RNaseH-like_sf"/>
</dbReference>
<dbReference type="HAMAP" id="MF_00651">
    <property type="entry name" value="Nuclease_YqgF"/>
    <property type="match status" value="1"/>
</dbReference>
<dbReference type="CDD" id="cd16964">
    <property type="entry name" value="YqgF"/>
    <property type="match status" value="1"/>
</dbReference>
<proteinExistence type="inferred from homology"/>
<evidence type="ECO:0000256" key="4">
    <source>
        <dbReference type="ARBA" id="ARBA00022801"/>
    </source>
</evidence>
<keyword evidence="4 5" id="KW-0378">Hydrolase</keyword>
<gene>
    <name evidence="7" type="primary">yqgF</name>
    <name evidence="7" type="ORF">AOPFMNJM_3091</name>
</gene>
<evidence type="ECO:0000313" key="8">
    <source>
        <dbReference type="Proteomes" id="UP001055102"/>
    </source>
</evidence>
<dbReference type="SUPFAM" id="SSF53098">
    <property type="entry name" value="Ribonuclease H-like"/>
    <property type="match status" value="1"/>
</dbReference>
<protein>
    <recommendedName>
        <fullName evidence="5">Putative pre-16S rRNA nuclease</fullName>
        <ecNumber evidence="5">3.1.-.-</ecNumber>
    </recommendedName>
</protein>
<reference evidence="7" key="1">
    <citation type="journal article" date="2021" name="Front. Microbiol.">
        <title>Comprehensive Comparative Genomics and Phenotyping of Methylobacterium Species.</title>
        <authorList>
            <person name="Alessa O."/>
            <person name="Ogura Y."/>
            <person name="Fujitani Y."/>
            <person name="Takami H."/>
            <person name="Hayashi T."/>
            <person name="Sahin N."/>
            <person name="Tani A."/>
        </authorList>
    </citation>
    <scope>NUCLEOTIDE SEQUENCE</scope>
    <source>
        <strain evidence="7">LMG 23639</strain>
    </source>
</reference>
<accession>A0ABQ4T1L3</accession>
<feature type="domain" description="YqgF/RNase H-like" evidence="6">
    <location>
        <begin position="45"/>
        <end position="145"/>
    </location>
</feature>
<keyword evidence="8" id="KW-1185">Reference proteome</keyword>
<evidence type="ECO:0000256" key="3">
    <source>
        <dbReference type="ARBA" id="ARBA00022722"/>
    </source>
</evidence>
<evidence type="ECO:0000256" key="1">
    <source>
        <dbReference type="ARBA" id="ARBA00022490"/>
    </source>
</evidence>
<dbReference type="InterPro" id="IPR006641">
    <property type="entry name" value="YqgF/RNaseH-like_dom"/>
</dbReference>
<comment type="caution">
    <text evidence="7">The sequence shown here is derived from an EMBL/GenBank/DDBJ whole genome shotgun (WGS) entry which is preliminary data.</text>
</comment>
<evidence type="ECO:0000256" key="5">
    <source>
        <dbReference type="HAMAP-Rule" id="MF_00651"/>
    </source>
</evidence>
<organism evidence="7 8">
    <name type="scientific">Methylobacterium jeotgali</name>
    <dbReference type="NCBI Taxonomy" id="381630"/>
    <lineage>
        <taxon>Bacteria</taxon>
        <taxon>Pseudomonadati</taxon>
        <taxon>Pseudomonadota</taxon>
        <taxon>Alphaproteobacteria</taxon>
        <taxon>Hyphomicrobiales</taxon>
        <taxon>Methylobacteriaceae</taxon>
        <taxon>Methylobacterium</taxon>
    </lineage>
</organism>
<evidence type="ECO:0000259" key="6">
    <source>
        <dbReference type="SMART" id="SM00732"/>
    </source>
</evidence>
<dbReference type="InterPro" id="IPR005227">
    <property type="entry name" value="YqgF"/>
</dbReference>
<dbReference type="NCBIfam" id="TIGR00250">
    <property type="entry name" value="RNAse_H_YqgF"/>
    <property type="match status" value="1"/>
</dbReference>
<dbReference type="PANTHER" id="PTHR33317:SF4">
    <property type="entry name" value="POLYNUCLEOTIDYL TRANSFERASE, RIBONUCLEASE H-LIKE SUPERFAMILY PROTEIN"/>
    <property type="match status" value="1"/>
</dbReference>